<feature type="transmembrane region" description="Helical" evidence="2">
    <location>
        <begin position="123"/>
        <end position="145"/>
    </location>
</feature>
<feature type="transmembrane region" description="Helical" evidence="2">
    <location>
        <begin position="390"/>
        <end position="410"/>
    </location>
</feature>
<dbReference type="AlphaFoldDB" id="A0A934RVV0"/>
<evidence type="ECO:0000256" key="2">
    <source>
        <dbReference type="SAM" id="Phobius"/>
    </source>
</evidence>
<organism evidence="3 4">
    <name type="scientific">Pelagicoccus mobilis</name>
    <dbReference type="NCBI Taxonomy" id="415221"/>
    <lineage>
        <taxon>Bacteria</taxon>
        <taxon>Pseudomonadati</taxon>
        <taxon>Verrucomicrobiota</taxon>
        <taxon>Opitutia</taxon>
        <taxon>Puniceicoccales</taxon>
        <taxon>Pelagicoccaceae</taxon>
        <taxon>Pelagicoccus</taxon>
    </lineage>
</organism>
<feature type="transmembrane region" description="Helical" evidence="2">
    <location>
        <begin position="430"/>
        <end position="454"/>
    </location>
</feature>
<feature type="transmembrane region" description="Helical" evidence="2">
    <location>
        <begin position="285"/>
        <end position="309"/>
    </location>
</feature>
<evidence type="ECO:0000256" key="1">
    <source>
        <dbReference type="ARBA" id="ARBA00009617"/>
    </source>
</evidence>
<sequence>MKDSEKHQHDTPLEDRVPFWRKMGYGTGMMSYVLMVRGVNQFANPVFNDSLGVDPRLVSWVMGGSRLWDAMTDPIMGSLTDNTRSKWGRRRPWIALGAMLSGITFSSIWLFPSGLSEMGYFTWFLVTSLIFFLAFTVYSVPYIALGMELSPDYNERTAVMSYRTVISQVGAFGVSGIYWFISLDRFDSMAEGMRYAGIMAGILICAAGMVTAFFAREHESALSRLKGEKIKKVSFFRSFKETVREGPFQILIGITVLMLIGLMLVGHLGYYVTVYHIFAGEKSEMVGVLMAVGGIVSQVCCMIAVPILAKISRSIGKTGTLGIAMILSIVGSALKWVCFTPENPWLSIIPGIVMSGGLAATWTLINAMIPDIVDLDELHTGERREGMYSAVHGWVFKLGVSLALVVSGYVLTWSGFDAALGAGQDQQAVFYMRLYFCIIPVIAISIAFLLLLVYPLKESRVREIQAELEKRKEAAES</sequence>
<gene>
    <name evidence="3" type="ORF">JIN87_04445</name>
</gene>
<comment type="similarity">
    <text evidence="1">Belongs to the sodium:galactoside symporter (TC 2.A.2) family.</text>
</comment>
<dbReference type="GO" id="GO:0015293">
    <property type="term" value="F:symporter activity"/>
    <property type="evidence" value="ECO:0007669"/>
    <property type="project" value="InterPro"/>
</dbReference>
<accession>A0A934RVV0</accession>
<dbReference type="InterPro" id="IPR036259">
    <property type="entry name" value="MFS_trans_sf"/>
</dbReference>
<feature type="transmembrane region" description="Helical" evidence="2">
    <location>
        <begin position="345"/>
        <end position="369"/>
    </location>
</feature>
<protein>
    <submittedName>
        <fullName evidence="3">MFS transporter</fullName>
    </submittedName>
</protein>
<feature type="transmembrane region" description="Helical" evidence="2">
    <location>
        <begin position="250"/>
        <end position="273"/>
    </location>
</feature>
<keyword evidence="2" id="KW-1133">Transmembrane helix</keyword>
<dbReference type="Gene3D" id="1.20.1250.20">
    <property type="entry name" value="MFS general substrate transporter like domains"/>
    <property type="match status" value="1"/>
</dbReference>
<dbReference type="GO" id="GO:0008643">
    <property type="term" value="P:carbohydrate transport"/>
    <property type="evidence" value="ECO:0007669"/>
    <property type="project" value="InterPro"/>
</dbReference>
<evidence type="ECO:0000313" key="3">
    <source>
        <dbReference type="EMBL" id="MBK1876104.1"/>
    </source>
</evidence>
<feature type="transmembrane region" description="Helical" evidence="2">
    <location>
        <begin position="193"/>
        <end position="215"/>
    </location>
</feature>
<keyword evidence="2" id="KW-0472">Membrane</keyword>
<dbReference type="InterPro" id="IPR039672">
    <property type="entry name" value="MFS_2"/>
</dbReference>
<feature type="transmembrane region" description="Helical" evidence="2">
    <location>
        <begin position="321"/>
        <end position="339"/>
    </location>
</feature>
<dbReference type="SUPFAM" id="SSF103473">
    <property type="entry name" value="MFS general substrate transporter"/>
    <property type="match status" value="1"/>
</dbReference>
<name>A0A934RVV0_9BACT</name>
<dbReference type="PANTHER" id="PTHR11328:SF24">
    <property type="entry name" value="MAJOR FACILITATOR SUPERFAMILY (MFS) PROFILE DOMAIN-CONTAINING PROTEIN"/>
    <property type="match status" value="1"/>
</dbReference>
<dbReference type="PANTHER" id="PTHR11328">
    <property type="entry name" value="MAJOR FACILITATOR SUPERFAMILY DOMAIN-CONTAINING PROTEIN"/>
    <property type="match status" value="1"/>
</dbReference>
<proteinExistence type="inferred from homology"/>
<comment type="caution">
    <text evidence="3">The sequence shown here is derived from an EMBL/GenBank/DDBJ whole genome shotgun (WGS) entry which is preliminary data.</text>
</comment>
<keyword evidence="4" id="KW-1185">Reference proteome</keyword>
<dbReference type="RefSeq" id="WP_200354321.1">
    <property type="nucleotide sequence ID" value="NZ_JAENIL010000006.1"/>
</dbReference>
<dbReference type="Proteomes" id="UP000617628">
    <property type="component" value="Unassembled WGS sequence"/>
</dbReference>
<dbReference type="EMBL" id="JAENIL010000006">
    <property type="protein sequence ID" value="MBK1876104.1"/>
    <property type="molecule type" value="Genomic_DNA"/>
</dbReference>
<evidence type="ECO:0000313" key="4">
    <source>
        <dbReference type="Proteomes" id="UP000617628"/>
    </source>
</evidence>
<feature type="transmembrane region" description="Helical" evidence="2">
    <location>
        <begin position="165"/>
        <end position="181"/>
    </location>
</feature>
<keyword evidence="2" id="KW-0812">Transmembrane</keyword>
<dbReference type="GO" id="GO:0005886">
    <property type="term" value="C:plasma membrane"/>
    <property type="evidence" value="ECO:0007669"/>
    <property type="project" value="TreeGrafter"/>
</dbReference>
<reference evidence="3" key="1">
    <citation type="submission" date="2021-01" db="EMBL/GenBank/DDBJ databases">
        <title>Modified the classification status of verrucomicrobia.</title>
        <authorList>
            <person name="Feng X."/>
        </authorList>
    </citation>
    <scope>NUCLEOTIDE SEQUENCE</scope>
    <source>
        <strain evidence="3">KCTC 13126</strain>
    </source>
</reference>
<dbReference type="Pfam" id="PF13347">
    <property type="entry name" value="MFS_2"/>
    <property type="match status" value="1"/>
</dbReference>
<feature type="transmembrane region" description="Helical" evidence="2">
    <location>
        <begin position="93"/>
        <end position="111"/>
    </location>
</feature>